<proteinExistence type="predicted"/>
<dbReference type="EMBL" id="LKFU01000049">
    <property type="protein sequence ID" value="RND86908.1"/>
    <property type="molecule type" value="Genomic_DNA"/>
</dbReference>
<evidence type="ECO:0000256" key="2">
    <source>
        <dbReference type="SAM" id="MobiDB-lite"/>
    </source>
</evidence>
<evidence type="ECO:0000313" key="4">
    <source>
        <dbReference type="Proteomes" id="UP000285532"/>
    </source>
</evidence>
<evidence type="ECO:0000313" key="3">
    <source>
        <dbReference type="EMBL" id="RND86908.1"/>
    </source>
</evidence>
<protein>
    <submittedName>
        <fullName evidence="3">KxYKxGKxW signal peptide</fullName>
    </submittedName>
</protein>
<organism evidence="3 4">
    <name type="scientific">Lacticaseibacillus paracasei</name>
    <name type="common">Lactobacillus paracasei</name>
    <dbReference type="NCBI Taxonomy" id="1597"/>
    <lineage>
        <taxon>Bacteria</taxon>
        <taxon>Bacillati</taxon>
        <taxon>Bacillota</taxon>
        <taxon>Bacilli</taxon>
        <taxon>Lactobacillales</taxon>
        <taxon>Lactobacillaceae</taxon>
        <taxon>Lacticaseibacillus</taxon>
    </lineage>
</organism>
<feature type="compositionally biased region" description="Polar residues" evidence="2">
    <location>
        <begin position="149"/>
        <end position="159"/>
    </location>
</feature>
<keyword evidence="1" id="KW-0732">Signal</keyword>
<dbReference type="AlphaFoldDB" id="A0A422MC24"/>
<gene>
    <name evidence="3" type="ORF">FAM18172_01103</name>
</gene>
<name>A0A422MC24_LACPA</name>
<accession>A0A422MC24</accession>
<reference evidence="3 4" key="1">
    <citation type="journal article" date="2018" name="Front. Microbiol.">
        <title>Conversion of Methionine to Cysteine in Lactobacillus paracasei Depends on the Highly Mobile cysK-ctl-cysE Gene Cluster.</title>
        <authorList>
            <person name="Wuthrich D."/>
            <person name="Irmler S."/>
            <person name="Berthoud H."/>
            <person name="Guggenbuhl B."/>
            <person name="Eugster E."/>
            <person name="Bruggmann R."/>
        </authorList>
    </citation>
    <scope>NUCLEOTIDE SEQUENCE [LARGE SCALE GENOMIC DNA]</scope>
    <source>
        <strain evidence="3 4">FAM18172</strain>
    </source>
</reference>
<dbReference type="NCBIfam" id="TIGR03715">
    <property type="entry name" value="KxYKxGKxW"/>
    <property type="match status" value="1"/>
</dbReference>
<dbReference type="InterPro" id="IPR022263">
    <property type="entry name" value="KxYKxGKxW"/>
</dbReference>
<sequence>MSKNNSAKQFINENGKVRFRLYKSGKKWLIAGTATVSGLLGGMFIMPHGVQAASQPQIGKVIDKGEVLATKGSATIPASSTQASTATSESASTTDLNSASQSTSTSTSTATSTSTSQLNSTSQSSSTSQSTSTSGENSSSTSTNKSQSVQVADQTEANNQTTTVGKALAAVTNNHSLKNAAAVTANPDSWQYKSGLSDAKNRMDADYHFFYNGIGADLQINVLNLQGPGRAVKELGQLYDYYLATNGTMLDANGYSQAYSFFGLSTSNTDYAAGFAAYSAAYMKGIVGWLDSVKAKANDEANVNSIIDYKPYDASALSGGNFGNNVSAFFRFVSNWIFGAGTFAPNVLNAYTPDASNIAASEIKSTINNANNIIGFIATQVINGIAHMALSDVRSLGGADVAMNTNPATQNPISDYVPNTLQQAVALNGGNFNMIKLFGLSNVITSKFVNLIYEGIAEVARHAIQYNFFNGVKRALQNTLNGTTDDGSAFYSGKGVVGYSVTNPGQMADDDQTINLSMVSEANGYAWAYKVLVPLIKMASDNALKDAENGNTNQANLPAFYLVNQLITANALAGDQGAQIVNNAPHAFPQAKGEAANDRPPAPAATPVSPLGQGWWFLVFTNGLMTQPSDQNIVATNGSSMTVAVPLVTTNANGIFGIGNQRLSSVGYQQYNNSNGWPNRFTDVGSGNLSVGSNQPSTNATAKLSVPTTSGTYYYQLKLTYNNGSPKTVYSDVFAITVVPKPIDATGLVVTANQKSVLWGQQIGLNAQPMPTNSTATIGWR</sequence>
<feature type="region of interest" description="Disordered" evidence="2">
    <location>
        <begin position="73"/>
        <end position="159"/>
    </location>
</feature>
<comment type="caution">
    <text evidence="3">The sequence shown here is derived from an EMBL/GenBank/DDBJ whole genome shotgun (WGS) entry which is preliminary data.</text>
</comment>
<feature type="compositionally biased region" description="Low complexity" evidence="2">
    <location>
        <begin position="73"/>
        <end position="148"/>
    </location>
</feature>
<dbReference type="Pfam" id="PF19258">
    <property type="entry name" value="KxYKxGKxW_sig"/>
    <property type="match status" value="1"/>
</dbReference>
<dbReference type="Proteomes" id="UP000285532">
    <property type="component" value="Unassembled WGS sequence"/>
</dbReference>
<evidence type="ECO:0000256" key="1">
    <source>
        <dbReference type="ARBA" id="ARBA00022729"/>
    </source>
</evidence>